<keyword evidence="7" id="KW-1133">Transmembrane helix</keyword>
<dbReference type="Gene3D" id="2.40.70.10">
    <property type="entry name" value="Acid Proteases"/>
    <property type="match status" value="1"/>
</dbReference>
<dbReference type="EC" id="3.1.26.4" evidence="2"/>
<name>A0A4U5TW82_COLLU</name>
<dbReference type="CDD" id="cd09951">
    <property type="entry name" value="HERV-Rb-like_HR1-HR2"/>
    <property type="match status" value="1"/>
</dbReference>
<keyword evidence="4" id="KW-0548">Nucleotidyltransferase</keyword>
<evidence type="ECO:0000259" key="8">
    <source>
        <dbReference type="PROSITE" id="PS50175"/>
    </source>
</evidence>
<evidence type="ECO:0000256" key="1">
    <source>
        <dbReference type="ARBA" id="ARBA00010879"/>
    </source>
</evidence>
<feature type="compositionally biased region" description="Basic and acidic residues" evidence="6">
    <location>
        <begin position="459"/>
        <end position="471"/>
    </location>
</feature>
<dbReference type="GO" id="GO:0003676">
    <property type="term" value="F:nucleic acid binding"/>
    <property type="evidence" value="ECO:0007669"/>
    <property type="project" value="InterPro"/>
</dbReference>
<dbReference type="Proteomes" id="UP000298787">
    <property type="component" value="Unassembled WGS sequence"/>
</dbReference>
<keyword evidence="4" id="KW-0695">RNA-directed DNA polymerase</keyword>
<evidence type="ECO:0000256" key="2">
    <source>
        <dbReference type="ARBA" id="ARBA00012180"/>
    </source>
</evidence>
<comment type="similarity">
    <text evidence="1">Belongs to the beta type-B retroviral polymerase family. HERV class-II K(HML-2) pol subfamily.</text>
</comment>
<feature type="compositionally biased region" description="Basic and acidic residues" evidence="6">
    <location>
        <begin position="106"/>
        <end position="136"/>
    </location>
</feature>
<dbReference type="Pfam" id="PF00075">
    <property type="entry name" value="RNase_H"/>
    <property type="match status" value="1"/>
</dbReference>
<dbReference type="InterPro" id="IPR036397">
    <property type="entry name" value="RNaseH_sf"/>
</dbReference>
<dbReference type="STRING" id="240159.A0A4U5TW82"/>
<feature type="region of interest" description="Disordered" evidence="6">
    <location>
        <begin position="452"/>
        <end position="488"/>
    </location>
</feature>
<dbReference type="Gene3D" id="3.30.420.10">
    <property type="entry name" value="Ribonuclease H-like superfamily/Ribonuclease H"/>
    <property type="match status" value="2"/>
</dbReference>
<accession>A0A4U5TW82</accession>
<evidence type="ECO:0000313" key="10">
    <source>
        <dbReference type="EMBL" id="TKS65894.1"/>
    </source>
</evidence>
<dbReference type="InterPro" id="IPR018061">
    <property type="entry name" value="Retropepsins"/>
</dbReference>
<dbReference type="InterPro" id="IPR043128">
    <property type="entry name" value="Rev_trsase/Diguanyl_cyclase"/>
</dbReference>
<dbReference type="PROSITE" id="PS50175">
    <property type="entry name" value="ASP_PROT_RETROV"/>
    <property type="match status" value="1"/>
</dbReference>
<gene>
    <name evidence="10" type="ORF">D9C73_028302</name>
</gene>
<dbReference type="InterPro" id="IPR043502">
    <property type="entry name" value="DNA/RNA_pol_sf"/>
</dbReference>
<dbReference type="SUPFAM" id="SSF58069">
    <property type="entry name" value="Virus ectodomain"/>
    <property type="match status" value="1"/>
</dbReference>
<dbReference type="SUPFAM" id="SSF53098">
    <property type="entry name" value="Ribonuclease H-like"/>
    <property type="match status" value="2"/>
</dbReference>
<dbReference type="GO" id="GO:0003964">
    <property type="term" value="F:RNA-directed DNA polymerase activity"/>
    <property type="evidence" value="ECO:0007669"/>
    <property type="project" value="UniProtKB-KW"/>
</dbReference>
<dbReference type="GO" id="GO:0004190">
    <property type="term" value="F:aspartic-type endopeptidase activity"/>
    <property type="evidence" value="ECO:0007669"/>
    <property type="project" value="InterPro"/>
</dbReference>
<sequence>MQCIQTLNNSKKTCSYSFLNNKAVRRLKECHKLSDLQTVDGQSPESPEVSIRHIKGVIGVKTLTVTESQLAKIGRDRDTESPVNPVSDSERVNVWTLSVYGKADSLRTEGERKKQLTKQRRDELEEKKRCVEEEKKAKHRNSWSTSTNYDPPPYSTKPAKKGVYPVKMLTNHEERFRPGLNNSDHGSDDASDNENGTSKHGHRDMYPLVQVANPRYGQAMGEDRQLDPNPTMLVYRPWSAHDRKKATSDIVRPSAQGGSAEEFIREMRGVCDSYMLNGHEIYDCLRDVLKNDWCRVSGDFNGSDANGGPRPNGDNDLQLALNALYDRVRAMWPPRVDYSKIGETQQKEDESPADYRYRLEVVFQANSGIQPNNDANSPYQQQLKMHFLRGLKPEIKSRIDKTWVHKNTGSVAQAVEQAMHADSIIKEKNKRATFTVDEAAGTVTVAYQGRAYGGRRGGQNRDKVSETEVEHTQTGQPKNTDMLSEKNEPSEDDIVHINIEVLLKSQQNKSAPTRRISFNGREYDCLCDTGACSTVLTKPFPNCQTSSKTVWVKSASGHVTSLRFTKPVVITDAESGNQTKKPILIDPSCPVNLLGRDVMAALCIAVYPTADGEMKAEILSEEHCHVVQGVKEPNYYWTLDLTDQSEAESLIIMAKTQLQDMQLDTRKLKVMTKEELHCTLRYKQEPGPDPPYDEMAHKFLVKGNVCMQHMLVSPTGQSCVSVILNSRQQVVNCNQNPHISLTTKKDQKLLEGVPTSLWSQGPTDVGLIKDYPPLEIELRHQNYPRVRQYPISKEAEEGIKPVITDMLKAGILVETTAPKCLTPIFPVRKATSGWRMIQDLRKVNDMVKHDTVEVANPHTLLNNITAKEQWFSVIDLSNAFFSIPIHKDSQGLFAFKYGNKTYTYTRLPQGFTNSPTIYSQALENSMQKCPALDNGKYLLYVDDILVTGHDKASCMSNTITVLKHLQCEGHKVTQGKVQLCTQRVKYLGHILTPGGRRLDNKRQLAIAQTTRPETKRQMMSFLGLCNYCRTWISGFATLVQPLQNAIHGKQMAMKDRIEWTPEQEQAFIALKDALQTQAMLHTPDYDAPFCLMVTSNSGFMSAALTQKHGDRHKPLAFYSKRLDPVASGQPSCVQLVMAAAEAVEQSAEVVLTHPLQIMTTCNIPLILLQTPLPFVTNTRLLGLIATLMSQQHISFSQHSKVSLLCLLATAADGKPHDCKARVEEETKPCVDIYTTPKPEQTHVFVDGSASKDNTGRNKVGYAITSSICTLESGALPPSFSAQTAELHAVTRACKLMAGKAVCIWTDSYAKMMELLEAGKLPTSLSLCKCRAHQNDDSEVTKGNNLADLAAKAAALSKTTTDVNVLASQVTEIDDEILKDYQKQAPVNEQKTWHKKGATLVNDIYYVDNKPILPKALHQAACLSAGLVERTNGTIKTRLRKTMAETGRPWNDSVSLVKMWMRVTRGNKGLTPFEIVHGRSFPMPHFNSDLVKSDEEHTLADYMRKLLKTDDAQTQNQIPDTPMSSPNTRIRIGDWVLRQLRDHLVKQSRVLTGQLMGHQTGEACWVLGHRRKSAFTMYGEQKKMGSVPWTYCSVNITAPTSFRAVTRADIWWWCGGAMIYDMFTSTSISGLCAVVSLILPVQIFPMSADQLLVEVNMPKPVSQETVDRRRRTVMDLSEHDPTYIDAIGVPRSVPDEYKLVNQVAAGFESSFCWWCTINKNVDRINYIHYNVQRLGNLTHKGFEAVHQQLKATSLMAFQNRIAVDMLLAEKGGVCSIFGDTCCTFIPNNTAMDGNLTLAMDGLRTLNKKMKDHSGVDTTMWDKWMDMFGRYKGLVSSVFLSIAVFAALLTLCGCCCIPCIRSLLNRVITTAIEDRGTVQQRMPLLQVNNDDNEDYNNPLPHDDSDTPGGVDSSTDLDSEAEDSV</sequence>
<feature type="compositionally biased region" description="Acidic residues" evidence="6">
    <location>
        <begin position="1912"/>
        <end position="1922"/>
    </location>
</feature>
<feature type="compositionally biased region" description="Polar residues" evidence="6">
    <location>
        <begin position="472"/>
        <end position="482"/>
    </location>
</feature>
<keyword evidence="11" id="KW-1185">Reference proteome</keyword>
<dbReference type="PANTHER" id="PTHR33064:SF37">
    <property type="entry name" value="RIBONUCLEASE H"/>
    <property type="match status" value="1"/>
</dbReference>
<keyword evidence="3" id="KW-0378">Hydrolase</keyword>
<evidence type="ECO:0000256" key="4">
    <source>
        <dbReference type="ARBA" id="ARBA00022918"/>
    </source>
</evidence>
<dbReference type="FunFam" id="3.30.70.270:FF:000020">
    <property type="entry name" value="Transposon Tf2-6 polyprotein-like Protein"/>
    <property type="match status" value="1"/>
</dbReference>
<dbReference type="GO" id="GO:0006310">
    <property type="term" value="P:DNA recombination"/>
    <property type="evidence" value="ECO:0007669"/>
    <property type="project" value="UniProtKB-KW"/>
</dbReference>
<dbReference type="EMBL" id="ML241192">
    <property type="protein sequence ID" value="TKS65894.1"/>
    <property type="molecule type" value="Genomic_DNA"/>
</dbReference>
<proteinExistence type="inferred from homology"/>
<evidence type="ECO:0000256" key="5">
    <source>
        <dbReference type="ARBA" id="ARBA00023172"/>
    </source>
</evidence>
<dbReference type="InterPro" id="IPR021109">
    <property type="entry name" value="Peptidase_aspartic_dom_sf"/>
</dbReference>
<feature type="domain" description="Peptidase A2" evidence="8">
    <location>
        <begin position="523"/>
        <end position="598"/>
    </location>
</feature>
<dbReference type="InterPro" id="IPR000477">
    <property type="entry name" value="RT_dom"/>
</dbReference>
<dbReference type="SUPFAM" id="SSF50630">
    <property type="entry name" value="Acid proteases"/>
    <property type="match status" value="1"/>
</dbReference>
<keyword evidence="5" id="KW-0233">DNA recombination</keyword>
<dbReference type="SUPFAM" id="SSF56672">
    <property type="entry name" value="DNA/RNA polymerases"/>
    <property type="match status" value="1"/>
</dbReference>
<dbReference type="Gene3D" id="1.10.287.210">
    <property type="match status" value="1"/>
</dbReference>
<dbReference type="GO" id="GO:0006508">
    <property type="term" value="P:proteolysis"/>
    <property type="evidence" value="ECO:0007669"/>
    <property type="project" value="InterPro"/>
</dbReference>
<dbReference type="Gene3D" id="3.30.70.270">
    <property type="match status" value="2"/>
</dbReference>
<dbReference type="InterPro" id="IPR001995">
    <property type="entry name" value="Peptidase_A2_cat"/>
</dbReference>
<dbReference type="Pfam" id="PF00078">
    <property type="entry name" value="RVT_1"/>
    <property type="match status" value="1"/>
</dbReference>
<dbReference type="Pfam" id="PF00077">
    <property type="entry name" value="RVP"/>
    <property type="match status" value="1"/>
</dbReference>
<dbReference type="InterPro" id="IPR041577">
    <property type="entry name" value="RT_RNaseH_2"/>
</dbReference>
<feature type="domain" description="Reverse transcriptase" evidence="9">
    <location>
        <begin position="808"/>
        <end position="991"/>
    </location>
</feature>
<feature type="transmembrane region" description="Helical" evidence="7">
    <location>
        <begin position="1831"/>
        <end position="1849"/>
    </location>
</feature>
<dbReference type="PROSITE" id="PS50878">
    <property type="entry name" value="RT_POL"/>
    <property type="match status" value="1"/>
</dbReference>
<feature type="region of interest" description="Disordered" evidence="6">
    <location>
        <begin position="1886"/>
        <end position="1922"/>
    </location>
</feature>
<feature type="region of interest" description="Disordered" evidence="6">
    <location>
        <begin position="106"/>
        <end position="160"/>
    </location>
</feature>
<reference evidence="10 11" key="1">
    <citation type="submission" date="2019-01" db="EMBL/GenBank/DDBJ databases">
        <title>Genome Assembly of Collichthys lucidus.</title>
        <authorList>
            <person name="Cai M."/>
            <person name="Xiao S."/>
        </authorList>
    </citation>
    <scope>NUCLEOTIDE SEQUENCE [LARGE SCALE GENOMIC DNA]</scope>
    <source>
        <strain evidence="10">JT15FE1705JMU</strain>
        <tissue evidence="10">Muscle</tissue>
    </source>
</reference>
<protein>
    <recommendedName>
        <fullName evidence="2">ribonuclease H</fullName>
        <ecNumber evidence="2">3.1.26.4</ecNumber>
    </recommendedName>
</protein>
<dbReference type="GO" id="GO:0004523">
    <property type="term" value="F:RNA-DNA hybrid ribonuclease activity"/>
    <property type="evidence" value="ECO:0007669"/>
    <property type="project" value="UniProtKB-EC"/>
</dbReference>
<evidence type="ECO:0000256" key="7">
    <source>
        <dbReference type="SAM" id="Phobius"/>
    </source>
</evidence>
<evidence type="ECO:0000256" key="3">
    <source>
        <dbReference type="ARBA" id="ARBA00022801"/>
    </source>
</evidence>
<organism evidence="10 11">
    <name type="scientific">Collichthys lucidus</name>
    <name type="common">Big head croaker</name>
    <name type="synonym">Sciaena lucida</name>
    <dbReference type="NCBI Taxonomy" id="240159"/>
    <lineage>
        <taxon>Eukaryota</taxon>
        <taxon>Metazoa</taxon>
        <taxon>Chordata</taxon>
        <taxon>Craniata</taxon>
        <taxon>Vertebrata</taxon>
        <taxon>Euteleostomi</taxon>
        <taxon>Actinopterygii</taxon>
        <taxon>Neopterygii</taxon>
        <taxon>Teleostei</taxon>
        <taxon>Neoteleostei</taxon>
        <taxon>Acanthomorphata</taxon>
        <taxon>Eupercaria</taxon>
        <taxon>Sciaenidae</taxon>
        <taxon>Collichthys</taxon>
    </lineage>
</organism>
<dbReference type="InterPro" id="IPR002156">
    <property type="entry name" value="RNaseH_domain"/>
</dbReference>
<keyword evidence="4" id="KW-0808">Transferase</keyword>
<keyword evidence="7" id="KW-0812">Transmembrane</keyword>
<evidence type="ECO:0000259" key="9">
    <source>
        <dbReference type="PROSITE" id="PS50878"/>
    </source>
</evidence>
<keyword evidence="7" id="KW-0472">Membrane</keyword>
<evidence type="ECO:0000256" key="6">
    <source>
        <dbReference type="SAM" id="MobiDB-lite"/>
    </source>
</evidence>
<feature type="region of interest" description="Disordered" evidence="6">
    <location>
        <begin position="176"/>
        <end position="204"/>
    </location>
</feature>
<dbReference type="PANTHER" id="PTHR33064">
    <property type="entry name" value="POL PROTEIN"/>
    <property type="match status" value="1"/>
</dbReference>
<evidence type="ECO:0000313" key="11">
    <source>
        <dbReference type="Proteomes" id="UP000298787"/>
    </source>
</evidence>
<dbReference type="Gene3D" id="3.10.10.10">
    <property type="entry name" value="HIV Type 1 Reverse Transcriptase, subunit A, domain 1"/>
    <property type="match status" value="1"/>
</dbReference>
<dbReference type="InterPro" id="IPR012337">
    <property type="entry name" value="RNaseH-like_sf"/>
</dbReference>
<dbReference type="Gene3D" id="3.10.20.370">
    <property type="match status" value="1"/>
</dbReference>
<dbReference type="InterPro" id="IPR051320">
    <property type="entry name" value="Viral_Replic_Matur_Polypro"/>
</dbReference>
<dbReference type="Pfam" id="PF17919">
    <property type="entry name" value="RT_RNaseH_2"/>
    <property type="match status" value="1"/>
</dbReference>